<accession>A0ACC5XBN1</accession>
<dbReference type="EMBL" id="CM040471">
    <property type="protein sequence ID" value="MCI4388649.1"/>
    <property type="molecule type" value="Genomic_DNA"/>
</dbReference>
<proteinExistence type="predicted"/>
<feature type="non-terminal residue" evidence="1">
    <location>
        <position position="106"/>
    </location>
</feature>
<organism evidence="1 2">
    <name type="scientific">Pangasianodon gigas</name>
    <name type="common">Mekong giant catfish</name>
    <name type="synonym">Pangasius gigas</name>
    <dbReference type="NCBI Taxonomy" id="30993"/>
    <lineage>
        <taxon>Eukaryota</taxon>
        <taxon>Metazoa</taxon>
        <taxon>Chordata</taxon>
        <taxon>Craniata</taxon>
        <taxon>Vertebrata</taxon>
        <taxon>Euteleostomi</taxon>
        <taxon>Actinopterygii</taxon>
        <taxon>Neopterygii</taxon>
        <taxon>Teleostei</taxon>
        <taxon>Ostariophysi</taxon>
        <taxon>Siluriformes</taxon>
        <taxon>Pangasiidae</taxon>
        <taxon>Pangasianodon</taxon>
    </lineage>
</organism>
<evidence type="ECO:0000313" key="2">
    <source>
        <dbReference type="Proteomes" id="UP000829447"/>
    </source>
</evidence>
<sequence length="106" mass="11434">MCFCEAHGNPSPKLEWRVSGQYSSTTREESVNNTTSRSLISIHQSFTDMLTLQCVASNNLGIDTQLFYFKKVAHHSAKGSGVDISSVLIGAAAGASVMMMLCGIFL</sequence>
<keyword evidence="2" id="KW-1185">Reference proteome</keyword>
<comment type="caution">
    <text evidence="1">The sequence shown here is derived from an EMBL/GenBank/DDBJ whole genome shotgun (WGS) entry which is preliminary data.</text>
</comment>
<evidence type="ECO:0000313" key="1">
    <source>
        <dbReference type="EMBL" id="MCI4388649.1"/>
    </source>
</evidence>
<protein>
    <submittedName>
        <fullName evidence="1">Uncharacterized protein</fullName>
    </submittedName>
</protein>
<reference evidence="1 2" key="1">
    <citation type="journal article" date="2022" name="bioRxiv">
        <title>An ancient truncated duplication of the anti-Mullerian hormone receptor type 2 gene is a potential conserved master sex determinant in the Pangasiidae catfish family.</title>
        <authorList>
            <person name="Wen M."/>
            <person name="Pan Q."/>
            <person name="Jouanno E."/>
            <person name="Montfort J."/>
            <person name="Zahm M."/>
            <person name="Cabau C."/>
            <person name="Klopp C."/>
            <person name="Iampietro C."/>
            <person name="Roques C."/>
            <person name="Bouchez O."/>
            <person name="Castinel A."/>
            <person name="Donnadieu C."/>
            <person name="Parrinello H."/>
            <person name="Poncet C."/>
            <person name="Belmonte E."/>
            <person name="Gautier V."/>
            <person name="Avarre J.-C."/>
            <person name="Dugue R."/>
            <person name="Gustiano R."/>
            <person name="Ha T.T.T."/>
            <person name="Campet M."/>
            <person name="Sriphairoj K."/>
            <person name="Ribolli J."/>
            <person name="de Almeida F.L."/>
            <person name="Desvignes T."/>
            <person name="Postlethwait J.H."/>
            <person name="Bucao C.F."/>
            <person name="Robinson-Rechavi M."/>
            <person name="Bobe J."/>
            <person name="Herpin A."/>
            <person name="Guiguen Y."/>
        </authorList>
    </citation>
    <scope>NUCLEOTIDE SEQUENCE [LARGE SCALE GENOMIC DNA]</scope>
    <source>
        <strain evidence="1">YG-Dec2019</strain>
    </source>
</reference>
<name>A0ACC5XBN1_PANGG</name>
<dbReference type="Proteomes" id="UP000829447">
    <property type="component" value="Linkage Group LG18"/>
</dbReference>
<gene>
    <name evidence="1" type="ORF">PGIGA_G00088430</name>
</gene>